<dbReference type="Gene3D" id="3.30.1370.130">
    <property type="match status" value="1"/>
</dbReference>
<comment type="similarity">
    <text evidence="6">Belongs to the bacterial secretin family.</text>
</comment>
<dbReference type="GO" id="GO:0009306">
    <property type="term" value="P:protein secretion"/>
    <property type="evidence" value="ECO:0007669"/>
    <property type="project" value="InterPro"/>
</dbReference>
<dbReference type="EMBL" id="QQAX01000002">
    <property type="protein sequence ID" value="RDI48643.1"/>
    <property type="molecule type" value="Genomic_DNA"/>
</dbReference>
<dbReference type="InterPro" id="IPR011662">
    <property type="entry name" value="Secretin/TonB_short_N"/>
</dbReference>
<keyword evidence="3" id="KW-0732">Signal</keyword>
<evidence type="ECO:0000256" key="6">
    <source>
        <dbReference type="RuleBase" id="RU004003"/>
    </source>
</evidence>
<dbReference type="Gene3D" id="3.30.1370.120">
    <property type="match status" value="1"/>
</dbReference>
<feature type="domain" description="Secretin/TonB short N-terminal" evidence="8">
    <location>
        <begin position="52"/>
        <end position="100"/>
    </location>
</feature>
<evidence type="ECO:0000256" key="7">
    <source>
        <dbReference type="RuleBase" id="RU004004"/>
    </source>
</evidence>
<keyword evidence="10" id="KW-1185">Reference proteome</keyword>
<proteinExistence type="inferred from homology"/>
<evidence type="ECO:0000256" key="2">
    <source>
        <dbReference type="ARBA" id="ARBA00022448"/>
    </source>
</evidence>
<dbReference type="Pfam" id="PF03958">
    <property type="entry name" value="Secretin_N"/>
    <property type="match status" value="1"/>
</dbReference>
<dbReference type="Proteomes" id="UP000254720">
    <property type="component" value="Unassembled WGS sequence"/>
</dbReference>
<evidence type="ECO:0000256" key="1">
    <source>
        <dbReference type="ARBA" id="ARBA00004370"/>
    </source>
</evidence>
<dbReference type="InterPro" id="IPR038591">
    <property type="entry name" value="NolW-like_sf"/>
</dbReference>
<evidence type="ECO:0000256" key="5">
    <source>
        <dbReference type="ARBA" id="ARBA00023237"/>
    </source>
</evidence>
<name>A0A370H3K2_9COXI</name>
<keyword evidence="5" id="KW-0998">Cell outer membrane</keyword>
<sequence length="412" mass="45681">MFHPVIYKYLLIVFVFIFLAPPAQADNKKLTLDLQRANLTDVLRLVTKFLEMNVMISPAINGEVTLHLQNVAPADALKLLLATQGLAKWRIGSVWFIAPQDELIRRKQEETKWQEARNETAPLITRVWQIKYGSAQSIANLLQDEHASLISKRGHIRIDTRTNQICVQDMSEQINKVRRLIRAFDVPVPQILIEARLVSIDNDFERELGVHFAVVTSATEADGIARSAQQVGSYSMAIAKLADSSLLDVKLSALENAGHAELISSPRLFTANQQPAAIEAGEEVPYQEVSESGGTAIAFKKAVLGLKVTPQVLPGHQVLLQLQINQDRPGSRMIQGAPTISTRQITTGVIVKSGQTIVLGGIYESSFDQGQMAIPFISRVPVIGLLFRQQKKRENKRELLIFITPTIMTQAA</sequence>
<dbReference type="GO" id="GO:0009279">
    <property type="term" value="C:cell outer membrane"/>
    <property type="evidence" value="ECO:0007669"/>
    <property type="project" value="UniProtKB-SubCell"/>
</dbReference>
<dbReference type="Pfam" id="PF00263">
    <property type="entry name" value="Secretin"/>
    <property type="match status" value="1"/>
</dbReference>
<keyword evidence="2 7" id="KW-0813">Transport</keyword>
<comment type="caution">
    <text evidence="9">The sequence shown here is derived from an EMBL/GenBank/DDBJ whole genome shotgun (WGS) entry which is preliminary data.</text>
</comment>
<dbReference type="AlphaFoldDB" id="A0A370H3K2"/>
<evidence type="ECO:0000256" key="3">
    <source>
        <dbReference type="ARBA" id="ARBA00022729"/>
    </source>
</evidence>
<reference evidence="9 10" key="1">
    <citation type="submission" date="2018-07" db="EMBL/GenBank/DDBJ databases">
        <title>Genomic Encyclopedia of Type Strains, Phase IV (KMG-IV): sequencing the most valuable type-strain genomes for metagenomic binning, comparative biology and taxonomic classification.</title>
        <authorList>
            <person name="Goeker M."/>
        </authorList>
    </citation>
    <scope>NUCLEOTIDE SEQUENCE [LARGE SCALE GENOMIC DNA]</scope>
    <source>
        <strain evidence="9 10">DSM 16500</strain>
    </source>
</reference>
<dbReference type="InterPro" id="IPR005644">
    <property type="entry name" value="NolW-like"/>
</dbReference>
<keyword evidence="4" id="KW-0472">Membrane</keyword>
<organism evidence="9 10">
    <name type="scientific">Aquicella lusitana</name>
    <dbReference type="NCBI Taxonomy" id="254246"/>
    <lineage>
        <taxon>Bacteria</taxon>
        <taxon>Pseudomonadati</taxon>
        <taxon>Pseudomonadota</taxon>
        <taxon>Gammaproteobacteria</taxon>
        <taxon>Legionellales</taxon>
        <taxon>Coxiellaceae</taxon>
        <taxon>Aquicella</taxon>
    </lineage>
</organism>
<comment type="subcellular location">
    <subcellularLocation>
        <location evidence="7">Cell outer membrane</location>
    </subcellularLocation>
    <subcellularLocation>
        <location evidence="1">Membrane</location>
    </subcellularLocation>
</comment>
<evidence type="ECO:0000259" key="8">
    <source>
        <dbReference type="SMART" id="SM00965"/>
    </source>
</evidence>
<evidence type="ECO:0000313" key="10">
    <source>
        <dbReference type="Proteomes" id="UP000254720"/>
    </source>
</evidence>
<dbReference type="PANTHER" id="PTHR30604">
    <property type="entry name" value="PROTEIN TRANSPORT PROTEIN HOFQ"/>
    <property type="match status" value="1"/>
</dbReference>
<dbReference type="InterPro" id="IPR004846">
    <property type="entry name" value="T2SS/T3SS_dom"/>
</dbReference>
<evidence type="ECO:0000256" key="4">
    <source>
        <dbReference type="ARBA" id="ARBA00023136"/>
    </source>
</evidence>
<evidence type="ECO:0000313" key="9">
    <source>
        <dbReference type="EMBL" id="RDI48643.1"/>
    </source>
</evidence>
<dbReference type="PRINTS" id="PR00811">
    <property type="entry name" value="BCTERIALGSPD"/>
</dbReference>
<dbReference type="InterPro" id="IPR004845">
    <property type="entry name" value="T2SS_GspD_CS"/>
</dbReference>
<dbReference type="OrthoDB" id="9779724at2"/>
<dbReference type="RefSeq" id="WP_114833449.1">
    <property type="nucleotide sequence ID" value="NZ_LR699114.1"/>
</dbReference>
<dbReference type="InterPro" id="IPR001775">
    <property type="entry name" value="GspD/PilQ"/>
</dbReference>
<dbReference type="SMART" id="SM00965">
    <property type="entry name" value="STN"/>
    <property type="match status" value="1"/>
</dbReference>
<accession>A0A370H3K2</accession>
<dbReference type="PANTHER" id="PTHR30604:SF1">
    <property type="entry name" value="DNA UTILIZATION PROTEIN HOFQ"/>
    <property type="match status" value="1"/>
</dbReference>
<dbReference type="PROSITE" id="PS00875">
    <property type="entry name" value="T2SP_D"/>
    <property type="match status" value="1"/>
</dbReference>
<gene>
    <name evidence="9" type="ORF">C8D86_10271</name>
</gene>
<protein>
    <submittedName>
        <fullName evidence="9">Type IV pilus assembly protein PilQ</fullName>
    </submittedName>
</protein>
<dbReference type="InterPro" id="IPR051808">
    <property type="entry name" value="Type_IV_pilus_biogenesis"/>
</dbReference>